<evidence type="ECO:0000313" key="5">
    <source>
        <dbReference type="Proteomes" id="UP000270988"/>
    </source>
</evidence>
<dbReference type="EMBL" id="LR134521">
    <property type="protein sequence ID" value="VEJ29775.1"/>
    <property type="molecule type" value="Genomic_DNA"/>
</dbReference>
<dbReference type="Pfam" id="PF13828">
    <property type="entry name" value="DUF4190"/>
    <property type="match status" value="1"/>
</dbReference>
<evidence type="ECO:0000256" key="2">
    <source>
        <dbReference type="SAM" id="Phobius"/>
    </source>
</evidence>
<keyword evidence="2" id="KW-1133">Transmembrane helix</keyword>
<accession>A0A448UV65</accession>
<dbReference type="AlphaFoldDB" id="A0A448UV65"/>
<keyword evidence="2" id="KW-0812">Transmembrane</keyword>
<sequence>MAIISLVLGVLAIVSGWFIVGGLLGIGAIILGALGLRQSRQLGKGKGMSIAGIITGGVGIIIAIIATIAFVLGQQTLQECQKVGTPDGNGNKVCQVGDNPDSRMTVPAQ</sequence>
<protein>
    <recommendedName>
        <fullName evidence="3">DUF4190 domain-containing protein</fullName>
    </recommendedName>
</protein>
<keyword evidence="2" id="KW-0472">Membrane</keyword>
<feature type="transmembrane region" description="Helical" evidence="2">
    <location>
        <begin position="48"/>
        <end position="72"/>
    </location>
</feature>
<feature type="region of interest" description="Disordered" evidence="1">
    <location>
        <begin position="85"/>
        <end position="109"/>
    </location>
</feature>
<reference evidence="4 5" key="1">
    <citation type="submission" date="2018-12" db="EMBL/GenBank/DDBJ databases">
        <authorList>
            <consortium name="Pathogen Informatics"/>
        </authorList>
    </citation>
    <scope>NUCLEOTIDE SEQUENCE [LARGE SCALE GENOMIC DNA]</scope>
    <source>
        <strain evidence="4 5">NCTC10918</strain>
    </source>
</reference>
<feature type="domain" description="DUF4190" evidence="3">
    <location>
        <begin position="1"/>
        <end position="65"/>
    </location>
</feature>
<dbReference type="InterPro" id="IPR025241">
    <property type="entry name" value="DUF4190"/>
</dbReference>
<proteinExistence type="predicted"/>
<evidence type="ECO:0000313" key="4">
    <source>
        <dbReference type="EMBL" id="VEJ29775.1"/>
    </source>
</evidence>
<gene>
    <name evidence="4" type="ORF">NCTC10918_01046</name>
</gene>
<dbReference type="Proteomes" id="UP000270988">
    <property type="component" value="Chromosome"/>
</dbReference>
<evidence type="ECO:0000259" key="3">
    <source>
        <dbReference type="Pfam" id="PF13828"/>
    </source>
</evidence>
<dbReference type="STRING" id="762948.HMPREF0733_10035"/>
<organism evidence="4 5">
    <name type="scientific">Rothia dentocariosa</name>
    <dbReference type="NCBI Taxonomy" id="2047"/>
    <lineage>
        <taxon>Bacteria</taxon>
        <taxon>Bacillati</taxon>
        <taxon>Actinomycetota</taxon>
        <taxon>Actinomycetes</taxon>
        <taxon>Micrococcales</taxon>
        <taxon>Micrococcaceae</taxon>
        <taxon>Rothia</taxon>
    </lineage>
</organism>
<name>A0A448UV65_9MICC</name>
<feature type="transmembrane region" description="Helical" evidence="2">
    <location>
        <begin position="6"/>
        <end position="36"/>
    </location>
</feature>
<evidence type="ECO:0000256" key="1">
    <source>
        <dbReference type="SAM" id="MobiDB-lite"/>
    </source>
</evidence>